<dbReference type="Pfam" id="PF08659">
    <property type="entry name" value="KR"/>
    <property type="match status" value="1"/>
</dbReference>
<dbReference type="InterPro" id="IPR013968">
    <property type="entry name" value="PKS_KR"/>
</dbReference>
<dbReference type="PROSITE" id="PS00606">
    <property type="entry name" value="KS3_1"/>
    <property type="match status" value="1"/>
</dbReference>
<dbReference type="NCBIfam" id="TIGR01746">
    <property type="entry name" value="Thioester-redct"/>
    <property type="match status" value="1"/>
</dbReference>
<feature type="region of interest" description="Disordered" evidence="9">
    <location>
        <begin position="1065"/>
        <end position="1085"/>
    </location>
</feature>
<dbReference type="Proteomes" id="UP000572051">
    <property type="component" value="Unassembled WGS sequence"/>
</dbReference>
<evidence type="ECO:0000256" key="6">
    <source>
        <dbReference type="ARBA" id="ARBA00023268"/>
    </source>
</evidence>
<dbReference type="Pfam" id="PF07993">
    <property type="entry name" value="NAD_binding_4"/>
    <property type="match status" value="1"/>
</dbReference>
<proteinExistence type="predicted"/>
<dbReference type="Gene3D" id="3.40.47.10">
    <property type="match status" value="1"/>
</dbReference>
<dbReference type="SUPFAM" id="SSF52151">
    <property type="entry name" value="FabD/lysophospholipase-like"/>
    <property type="match status" value="1"/>
</dbReference>
<feature type="domain" description="Carrier" evidence="10">
    <location>
        <begin position="1675"/>
        <end position="1753"/>
    </location>
</feature>
<dbReference type="InterPro" id="IPR057326">
    <property type="entry name" value="KR_dom"/>
</dbReference>
<evidence type="ECO:0000313" key="13">
    <source>
        <dbReference type="EMBL" id="NYJ35771.1"/>
    </source>
</evidence>
<dbReference type="GO" id="GO:0006633">
    <property type="term" value="P:fatty acid biosynthetic process"/>
    <property type="evidence" value="ECO:0007669"/>
    <property type="project" value="InterPro"/>
</dbReference>
<sequence length="2165" mass="227342">MADAEKLVDYLKWVTEDLRKARRRIEELEAHDDEPIAIVGMACRYPGGVEDADSLWDLVADGVDAITEFPPDRGWDPEELARWTTTRESGFLADAAGFDAAFFGISPREALAMDPQQRVLLETAWEAVEHARIDPTSLRGSSTGVFVGVVEESYLGLNAPEELQGYLMTGKLGSVASGRVSYTLGLEGPAVSLDTACSSSLVALHLAAQSLRAGECDLALAGGVTVNADPGGFIDFARQGGLAPDGRCKSFSAAADGTSWSEGAGLLVVERLSDARRLGHRVLALVRGSAVNQDGASNGLTAPNGPSQERVIRKALENAGLSAADVDVVEAHGTGTRLGDPIEAQALLATYGQGRPEDRPLYLGSLKSNIGHSVAAAGVGGVIKMVQAMRHGQMPRSLYAEEPTPFVEWDSGRVELLDRARPWPREERPRRAGVSSFGVSGTNAHVIVEEAPPEEVVPVEREEPDDQPAVVTDPSAVAWVVSARSEGGLRGQAGRLAGFVRGGGGVSVSDVGFSLVSSRAVMPVRGVVVGSGRGELLEGLEGVVSGGGGPGVVWGSQGVSGVPGVVFVFPGQGHQWVGMAVELWDSSPVFAARMAECGRALSGWVDWDLEDVVRGVGGAPGLDRVDVVQPVLFSVMVSLAALWRSCGVVPSAVVGHSQGEIAAACVAGALSLEDAARVVAVRSRVLRGLSGRGGMVVVGASRGEVEGFLEGWSGRLWVGVVNGPGSVVVSGELGALEEFVGWCEGGGVRCWRLDVDYASHSPLVDEVSGELLGLLEGVVPSASEVPFVSGLVGGVVEGEELGAGYWVRGLREPVLFEDAVRCVLGGGSSVFVEVSGHPMLGVGVEQTGGVCGVDVGFVGSLRRGEGGWGRFLLSLGEVFVRGVGVDWARVFVGGSRVDLPTYAFERRRFWLGERHRQADTAALGLSATGHPLLGAGVEVAGGGEVLFTGRLSLRTHPWLADYRVSGRVVVPGAVLVESVVRAGDEFGASVLEELTVTEPLVLPERGGVLVQVRVGEADEAGSRAVTVHSRAESRDSTDWTLTASATVGVAAPEPVPDLVEWPPSGAVPVEPADPDEEEGGSTPRVRTWTEGKDLFVEADLPSGLHEDAASYVLHPVLLEAVRRAAAEAEADEATGGAAPSAAEWAGVRLIASGAVAVRARLTWTDGGLSAVLHDRAGGPVAVVGSLPTLLPADERTARRNPRGHDALFSLDWSPRPLPSGGRTPRWGLLPAPAGAAGSLPGLPDAEPFTDVARIVAGGAVPETVLLPVPPADGTGTADRVRALVHGTLDVLRSWLAEDALADSRLVVVTSGAVGDTVTDPGAAAVWGLLRSAQSEAPERFVLVDTDGGPASAEALPAAVATGEPQILLRSGAARVPRVGQVGSGAGRAPEPASWDSRGTVLVTGGTGALGALVARHLVAEHGVERLLLLSRRGEQAPESAALRAELEAMGGSVDIAACDVADRESLATALARIPEGHPLTGVVHTAGVLDDGVLTGLTPEQVDRVLRPKVDAAWNLHELTLDADLTAFVLFSSIAGVIGGPGQANYAAANAFLDSLARYRSDQGLPATSLAWGLWKQETGMTGHLGEVDLNRIARAGFRPVLPGDGTAMLDAALALGEPALVAAPMDLSVLREHPDRIPLVLTGLARRTVRPAARNADSGRRRLAALLHGRAEHEQLRIVLDAVRTEVAEVLGHTDPGALASSSPFPELGFDSLTSVELRNRLESATGLRLAPTVVFDHPTPSDLAAYLRTRLVETSSRADGPSRSAVDFAAEIHLPDDIRPSGEAVPVDEEPREVLLTGATGFLGAFLLRDLMRSTRARIHCLVRGDDEAGASERLRENLRWYRVWDEIDPDRLKVVPGDLAAPLLGLGEERFDALSATVDAIYHAGASVNWLLPYGELRAVNVGGVREVLRLATRHRAVPVHHVSTTGVFSPEAAPDAGAQALPAVKTTDRTGPGEALPTGYVQSKWVAEQVIGLARERGVPVSVYRVDVISGDEVNGACQTRDFVWLSLRGLLQAECVPSSLTGEVHLTPVDYVGAAIVHLSRDPRSRGRDFHLYNPAGVGFAELVRRLGERGYRLEELDRGPWRERVRADRGNAMNPLLDSFELLAMDSAVRFPGFDTSETDELLAAVGLRCPEPTTDLIDTYVDFFVETGYFPPVPEPGA</sequence>
<dbReference type="InterPro" id="IPR016039">
    <property type="entry name" value="Thiolase-like"/>
</dbReference>
<comment type="cofactor">
    <cofactor evidence="1">
        <name>pantetheine 4'-phosphate</name>
        <dbReference type="ChEBI" id="CHEBI:47942"/>
    </cofactor>
</comment>
<evidence type="ECO:0000259" key="10">
    <source>
        <dbReference type="PROSITE" id="PS50075"/>
    </source>
</evidence>
<dbReference type="InterPro" id="IPR015083">
    <property type="entry name" value="NorB/c/GfsB-D-like_docking"/>
</dbReference>
<dbReference type="InterPro" id="IPR018201">
    <property type="entry name" value="Ketoacyl_synth_AS"/>
</dbReference>
<dbReference type="CDD" id="cd05235">
    <property type="entry name" value="SDR_e1"/>
    <property type="match status" value="1"/>
</dbReference>
<evidence type="ECO:0000259" key="12">
    <source>
        <dbReference type="PROSITE" id="PS52019"/>
    </source>
</evidence>
<dbReference type="InterPro" id="IPR014043">
    <property type="entry name" value="Acyl_transferase_dom"/>
</dbReference>
<keyword evidence="5" id="KW-0045">Antibiotic biosynthesis</keyword>
<dbReference type="Gene3D" id="3.30.70.3290">
    <property type="match status" value="1"/>
</dbReference>
<dbReference type="SMART" id="SM00823">
    <property type="entry name" value="PKS_PP"/>
    <property type="match status" value="1"/>
</dbReference>
<dbReference type="GO" id="GO:0033068">
    <property type="term" value="P:macrolide biosynthetic process"/>
    <property type="evidence" value="ECO:0007669"/>
    <property type="project" value="UniProtKB-ARBA"/>
</dbReference>
<dbReference type="InterPro" id="IPR049900">
    <property type="entry name" value="PKS_mFAS_DH"/>
</dbReference>
<feature type="region of interest" description="C-terminal hotdog fold" evidence="8">
    <location>
        <begin position="1066"/>
        <end position="1197"/>
    </location>
</feature>
<feature type="domain" description="PKS/mFAS DH" evidence="12">
    <location>
        <begin position="930"/>
        <end position="1197"/>
    </location>
</feature>
<evidence type="ECO:0000256" key="9">
    <source>
        <dbReference type="SAM" id="MobiDB-lite"/>
    </source>
</evidence>
<evidence type="ECO:0000256" key="7">
    <source>
        <dbReference type="ARBA" id="ARBA00023315"/>
    </source>
</evidence>
<dbReference type="SMART" id="SM00826">
    <property type="entry name" value="PKS_DH"/>
    <property type="match status" value="1"/>
</dbReference>
<gene>
    <name evidence="13" type="ORF">HNR10_003652</name>
</gene>
<dbReference type="Gene3D" id="3.40.366.10">
    <property type="entry name" value="Malonyl-Coenzyme A Acyl Carrier Protein, domain 2"/>
    <property type="match status" value="1"/>
</dbReference>
<dbReference type="Pfam" id="PF00698">
    <property type="entry name" value="Acyl_transf_1"/>
    <property type="match status" value="1"/>
</dbReference>
<dbReference type="Pfam" id="PF02801">
    <property type="entry name" value="Ketoacyl-synt_C"/>
    <property type="match status" value="1"/>
</dbReference>
<dbReference type="InterPro" id="IPR014031">
    <property type="entry name" value="Ketoacyl_synth_C"/>
</dbReference>
<evidence type="ECO:0000256" key="1">
    <source>
        <dbReference type="ARBA" id="ARBA00001957"/>
    </source>
</evidence>
<evidence type="ECO:0000256" key="4">
    <source>
        <dbReference type="ARBA" id="ARBA00022679"/>
    </source>
</evidence>
<dbReference type="InterPro" id="IPR001227">
    <property type="entry name" value="Ac_transferase_dom_sf"/>
</dbReference>
<keyword evidence="7" id="KW-0012">Acyltransferase</keyword>
<keyword evidence="2" id="KW-0596">Phosphopantetheine</keyword>
<dbReference type="PROSITE" id="PS50075">
    <property type="entry name" value="CARRIER"/>
    <property type="match status" value="1"/>
</dbReference>
<protein>
    <submittedName>
        <fullName evidence="13">Thioester reductase-like protein</fullName>
    </submittedName>
</protein>
<dbReference type="Pfam" id="PF00109">
    <property type="entry name" value="ketoacyl-synt"/>
    <property type="match status" value="1"/>
</dbReference>
<dbReference type="SMART" id="SM00827">
    <property type="entry name" value="PKS_AT"/>
    <property type="match status" value="1"/>
</dbReference>
<dbReference type="InterPro" id="IPR016036">
    <property type="entry name" value="Malonyl_transacylase_ACP-bd"/>
</dbReference>
<dbReference type="PANTHER" id="PTHR43775">
    <property type="entry name" value="FATTY ACID SYNTHASE"/>
    <property type="match status" value="1"/>
</dbReference>
<dbReference type="SUPFAM" id="SSF51735">
    <property type="entry name" value="NAD(P)-binding Rossmann-fold domains"/>
    <property type="match status" value="3"/>
</dbReference>
<name>A0A7Z0EPC5_9ACTN</name>
<feature type="domain" description="Ketosynthase family 3 (KS3)" evidence="11">
    <location>
        <begin position="33"/>
        <end position="450"/>
    </location>
</feature>
<dbReference type="InterPro" id="IPR050091">
    <property type="entry name" value="PKS_NRPS_Biosynth_Enz"/>
</dbReference>
<dbReference type="Pfam" id="PF08990">
    <property type="entry name" value="Docking"/>
    <property type="match status" value="1"/>
</dbReference>
<dbReference type="FunFam" id="1.10.1200.10:FF:000007">
    <property type="entry name" value="Probable polyketide synthase pks17"/>
    <property type="match status" value="1"/>
</dbReference>
<dbReference type="InterPro" id="IPR016035">
    <property type="entry name" value="Acyl_Trfase/lysoPLipase"/>
</dbReference>
<dbReference type="SUPFAM" id="SSF47336">
    <property type="entry name" value="ACP-like"/>
    <property type="match status" value="1"/>
</dbReference>
<dbReference type="Pfam" id="PF22953">
    <property type="entry name" value="SpnB_Rossmann"/>
    <property type="match status" value="1"/>
</dbReference>
<dbReference type="InterPro" id="IPR013120">
    <property type="entry name" value="FAR_NAD-bd"/>
</dbReference>
<dbReference type="SMART" id="SM00825">
    <property type="entry name" value="PKS_KS"/>
    <property type="match status" value="1"/>
</dbReference>
<evidence type="ECO:0000256" key="2">
    <source>
        <dbReference type="ARBA" id="ARBA00022450"/>
    </source>
</evidence>
<dbReference type="FunFam" id="3.40.47.10:FF:000019">
    <property type="entry name" value="Polyketide synthase type I"/>
    <property type="match status" value="1"/>
</dbReference>
<dbReference type="GO" id="GO:0004315">
    <property type="term" value="F:3-oxoacyl-[acyl-carrier-protein] synthase activity"/>
    <property type="evidence" value="ECO:0007669"/>
    <property type="project" value="InterPro"/>
</dbReference>
<dbReference type="GO" id="GO:0004312">
    <property type="term" value="F:fatty acid synthase activity"/>
    <property type="evidence" value="ECO:0007669"/>
    <property type="project" value="TreeGrafter"/>
</dbReference>
<dbReference type="PROSITE" id="PS52019">
    <property type="entry name" value="PKS_MFAS_DH"/>
    <property type="match status" value="1"/>
</dbReference>
<dbReference type="Gene3D" id="3.10.129.110">
    <property type="entry name" value="Polyketide synthase dehydratase"/>
    <property type="match status" value="1"/>
</dbReference>
<dbReference type="InterPro" id="IPR014030">
    <property type="entry name" value="Ketoacyl_synth_N"/>
</dbReference>
<dbReference type="PANTHER" id="PTHR43775:SF51">
    <property type="entry name" value="INACTIVE PHENOLPHTHIOCEROL SYNTHESIS POLYKETIDE SYNTHASE TYPE I PKS1-RELATED"/>
    <property type="match status" value="1"/>
</dbReference>
<dbReference type="RefSeq" id="WP_179825152.1">
    <property type="nucleotide sequence ID" value="NZ_JACCFS010000001.1"/>
</dbReference>
<dbReference type="InterPro" id="IPR009081">
    <property type="entry name" value="PP-bd_ACP"/>
</dbReference>
<evidence type="ECO:0000256" key="8">
    <source>
        <dbReference type="PROSITE-ProRule" id="PRU01363"/>
    </source>
</evidence>
<evidence type="ECO:0000256" key="3">
    <source>
        <dbReference type="ARBA" id="ARBA00022553"/>
    </source>
</evidence>
<dbReference type="PROSITE" id="PS00012">
    <property type="entry name" value="PHOSPHOPANTETHEINE"/>
    <property type="match status" value="1"/>
</dbReference>
<dbReference type="PROSITE" id="PS52004">
    <property type="entry name" value="KS3_2"/>
    <property type="match status" value="1"/>
</dbReference>
<dbReference type="InterPro" id="IPR020806">
    <property type="entry name" value="PKS_PP-bd"/>
</dbReference>
<organism evidence="13 14">
    <name type="scientific">Nocardiopsis aegyptia</name>
    <dbReference type="NCBI Taxonomy" id="220378"/>
    <lineage>
        <taxon>Bacteria</taxon>
        <taxon>Bacillati</taxon>
        <taxon>Actinomycetota</taxon>
        <taxon>Actinomycetes</taxon>
        <taxon>Streptosporangiales</taxon>
        <taxon>Nocardiopsidaceae</taxon>
        <taxon>Nocardiopsis</taxon>
    </lineage>
</organism>
<dbReference type="SUPFAM" id="SSF55048">
    <property type="entry name" value="Probable ACP-binding domain of malonyl-CoA ACP transacylase"/>
    <property type="match status" value="1"/>
</dbReference>
<keyword evidence="14" id="KW-1185">Reference proteome</keyword>
<evidence type="ECO:0000313" key="14">
    <source>
        <dbReference type="Proteomes" id="UP000572051"/>
    </source>
</evidence>
<evidence type="ECO:0000256" key="5">
    <source>
        <dbReference type="ARBA" id="ARBA00023194"/>
    </source>
</evidence>
<dbReference type="SMART" id="SM01294">
    <property type="entry name" value="PKS_PP_betabranch"/>
    <property type="match status" value="1"/>
</dbReference>
<dbReference type="Pfam" id="PF00550">
    <property type="entry name" value="PP-binding"/>
    <property type="match status" value="1"/>
</dbReference>
<dbReference type="InterPro" id="IPR010080">
    <property type="entry name" value="Thioester_reductase-like_dom"/>
</dbReference>
<keyword evidence="6" id="KW-0511">Multifunctional enzyme</keyword>
<dbReference type="FunFam" id="3.40.366.10:FF:000002">
    <property type="entry name" value="Probable polyketide synthase 2"/>
    <property type="match status" value="1"/>
</dbReference>
<comment type="caution">
    <text evidence="8">Lacks conserved residue(s) required for the propagation of feature annotation.</text>
</comment>
<dbReference type="GO" id="GO:0031177">
    <property type="term" value="F:phosphopantetheine binding"/>
    <property type="evidence" value="ECO:0007669"/>
    <property type="project" value="InterPro"/>
</dbReference>
<feature type="region of interest" description="N-terminal hotdog fold" evidence="8">
    <location>
        <begin position="930"/>
        <end position="1054"/>
    </location>
</feature>
<dbReference type="SUPFAM" id="SSF53901">
    <property type="entry name" value="Thiolase-like"/>
    <property type="match status" value="1"/>
</dbReference>
<dbReference type="CDD" id="cd08956">
    <property type="entry name" value="KR_3_FAS_SDR_x"/>
    <property type="match status" value="1"/>
</dbReference>
<dbReference type="InterPro" id="IPR036291">
    <property type="entry name" value="NAD(P)-bd_dom_sf"/>
</dbReference>
<dbReference type="EMBL" id="JACCFS010000001">
    <property type="protein sequence ID" value="NYJ35771.1"/>
    <property type="molecule type" value="Genomic_DNA"/>
</dbReference>
<dbReference type="InterPro" id="IPR020807">
    <property type="entry name" value="PKS_DH"/>
</dbReference>
<comment type="caution">
    <text evidence="13">The sequence shown here is derived from an EMBL/GenBank/DDBJ whole genome shotgun (WGS) entry which is preliminary data.</text>
</comment>
<evidence type="ECO:0000259" key="11">
    <source>
        <dbReference type="PROSITE" id="PS52004"/>
    </source>
</evidence>
<keyword evidence="4" id="KW-0808">Transferase</keyword>
<dbReference type="Gene3D" id="3.40.50.720">
    <property type="entry name" value="NAD(P)-binding Rossmann-like Domain"/>
    <property type="match status" value="2"/>
</dbReference>
<dbReference type="SMART" id="SM00822">
    <property type="entry name" value="PKS_KR"/>
    <property type="match status" value="1"/>
</dbReference>
<dbReference type="Pfam" id="PF21089">
    <property type="entry name" value="PKS_DH_N"/>
    <property type="match status" value="1"/>
</dbReference>
<dbReference type="InterPro" id="IPR055123">
    <property type="entry name" value="SpnB-like_Rossmann"/>
</dbReference>
<keyword evidence="3" id="KW-0597">Phosphoprotein</keyword>
<dbReference type="InterPro" id="IPR006162">
    <property type="entry name" value="Ppantetheine_attach_site"/>
</dbReference>
<dbReference type="CDD" id="cd00833">
    <property type="entry name" value="PKS"/>
    <property type="match status" value="1"/>
</dbReference>
<dbReference type="InterPro" id="IPR049552">
    <property type="entry name" value="PKS_DH_N"/>
</dbReference>
<dbReference type="Pfam" id="PF16197">
    <property type="entry name" value="KAsynt_C_assoc"/>
    <property type="match status" value="1"/>
</dbReference>
<dbReference type="InterPro" id="IPR032821">
    <property type="entry name" value="PKS_assoc"/>
</dbReference>
<accession>A0A7Z0EPC5</accession>
<reference evidence="13 14" key="1">
    <citation type="submission" date="2020-07" db="EMBL/GenBank/DDBJ databases">
        <title>Sequencing the genomes of 1000 actinobacteria strains.</title>
        <authorList>
            <person name="Klenk H.-P."/>
        </authorList>
    </citation>
    <scope>NUCLEOTIDE SEQUENCE [LARGE SCALE GENOMIC DNA]</scope>
    <source>
        <strain evidence="13 14">DSM 44442</strain>
    </source>
</reference>
<dbReference type="Gene3D" id="1.10.1200.10">
    <property type="entry name" value="ACP-like"/>
    <property type="match status" value="1"/>
</dbReference>
<dbReference type="InterPro" id="IPR042104">
    <property type="entry name" value="PKS_dehydratase_sf"/>
</dbReference>
<dbReference type="InterPro" id="IPR036736">
    <property type="entry name" value="ACP-like_sf"/>
</dbReference>
<dbReference type="InterPro" id="IPR020841">
    <property type="entry name" value="PKS_Beta-ketoAc_synthase_dom"/>
</dbReference>